<feature type="domain" description="YdhG-like" evidence="1">
    <location>
        <begin position="22"/>
        <end position="123"/>
    </location>
</feature>
<dbReference type="InParanoid" id="A0A6G9IDG3"/>
<dbReference type="Pfam" id="PF08818">
    <property type="entry name" value="DUF1801"/>
    <property type="match status" value="1"/>
</dbReference>
<gene>
    <name evidence="2" type="ORF">IPMB12_08655</name>
</gene>
<dbReference type="SUPFAM" id="SSF159888">
    <property type="entry name" value="YdhG-like"/>
    <property type="match status" value="1"/>
</dbReference>
<organism evidence="2 3">
    <name type="scientific">Zophobihabitans entericus</name>
    <dbReference type="NCBI Taxonomy" id="1635327"/>
    <lineage>
        <taxon>Bacteria</taxon>
        <taxon>Pseudomonadati</taxon>
        <taxon>Pseudomonadota</taxon>
        <taxon>Gammaproteobacteria</taxon>
        <taxon>Orbales</taxon>
        <taxon>Orbaceae</taxon>
        <taxon>Zophobihabitans</taxon>
    </lineage>
</organism>
<dbReference type="Proteomes" id="UP000501168">
    <property type="component" value="Chromosome"/>
</dbReference>
<evidence type="ECO:0000313" key="3">
    <source>
        <dbReference type="Proteomes" id="UP000501168"/>
    </source>
</evidence>
<dbReference type="EMBL" id="CP050253">
    <property type="protein sequence ID" value="QIQ21744.1"/>
    <property type="molecule type" value="Genomic_DNA"/>
</dbReference>
<keyword evidence="3" id="KW-1185">Reference proteome</keyword>
<accession>A0A6G9IDG3</accession>
<dbReference type="InterPro" id="IPR014922">
    <property type="entry name" value="YdhG-like"/>
</dbReference>
<proteinExistence type="predicted"/>
<dbReference type="AlphaFoldDB" id="A0A6G9IDG3"/>
<dbReference type="KEGG" id="orb:IPMB12_08655"/>
<sequence length="129" mass="14694">MKPIESPAVAAVFNHYPVEYQKSLLAIRQLIFDTADTLSPEMIVAESLKWNQPSYSTKFGSPIRIDRFGDNKIALLFHCQTSLVGTFRAMFADLFEFSKNRAIVLDPKQKLPVKELALCIEMALTYHKK</sequence>
<reference evidence="2 3" key="1">
    <citation type="submission" date="2020-03" db="EMBL/GenBank/DDBJ databases">
        <title>Complete genome sequence of Orbus sp. IPMB12 (BCRC 80908).</title>
        <authorList>
            <person name="Lo W.-S."/>
            <person name="Chang T.-H."/>
            <person name="Kuo C.-H."/>
        </authorList>
    </citation>
    <scope>NUCLEOTIDE SEQUENCE [LARGE SCALE GENOMIC DNA]</scope>
    <source>
        <strain evidence="2 3">IPMB12</strain>
    </source>
</reference>
<name>A0A6G9IDG3_9GAMM</name>
<dbReference type="RefSeq" id="WP_166916865.1">
    <property type="nucleotide sequence ID" value="NZ_CP050253.1"/>
</dbReference>
<evidence type="ECO:0000313" key="2">
    <source>
        <dbReference type="EMBL" id="QIQ21744.1"/>
    </source>
</evidence>
<protein>
    <submittedName>
        <fullName evidence="2">DUF1801 domain-containing protein</fullName>
    </submittedName>
</protein>
<evidence type="ECO:0000259" key="1">
    <source>
        <dbReference type="Pfam" id="PF08818"/>
    </source>
</evidence>